<dbReference type="PANTHER" id="PTHR14097:SF7">
    <property type="entry name" value="OXIDOREDUCTASE HTATIP2"/>
    <property type="match status" value="1"/>
</dbReference>
<gene>
    <name evidence="2" type="ORF">DFR26_2076</name>
</gene>
<evidence type="ECO:0000313" key="2">
    <source>
        <dbReference type="EMBL" id="REH36935.1"/>
    </source>
</evidence>
<reference evidence="2 3" key="1">
    <citation type="submission" date="2018-08" db="EMBL/GenBank/DDBJ databases">
        <title>Genomic Encyclopedia of Type Strains, Phase IV (KMG-IV): sequencing the most valuable type-strain genomes for metagenomic binning, comparative biology and taxonomic classification.</title>
        <authorList>
            <person name="Goeker M."/>
        </authorList>
    </citation>
    <scope>NUCLEOTIDE SEQUENCE [LARGE SCALE GENOMIC DNA]</scope>
    <source>
        <strain evidence="2 3">DSM 26022</strain>
    </source>
</reference>
<dbReference type="Proteomes" id="UP000256774">
    <property type="component" value="Unassembled WGS sequence"/>
</dbReference>
<dbReference type="SUPFAM" id="SSF51735">
    <property type="entry name" value="NAD(P)-binding Rossmann-fold domains"/>
    <property type="match status" value="1"/>
</dbReference>
<keyword evidence="3" id="KW-1185">Reference proteome</keyword>
<dbReference type="EMBL" id="QUNR01000004">
    <property type="protein sequence ID" value="REH36935.1"/>
    <property type="molecule type" value="Genomic_DNA"/>
</dbReference>
<dbReference type="OrthoDB" id="9798632at2"/>
<protein>
    <submittedName>
        <fullName evidence="2">Uncharacterized protein YbjT (DUF2867 family)</fullName>
    </submittedName>
</protein>
<organism evidence="2 3">
    <name type="scientific">Paraperlucidibaca baekdonensis</name>
    <dbReference type="NCBI Taxonomy" id="748120"/>
    <lineage>
        <taxon>Bacteria</taxon>
        <taxon>Pseudomonadati</taxon>
        <taxon>Pseudomonadota</taxon>
        <taxon>Gammaproteobacteria</taxon>
        <taxon>Moraxellales</taxon>
        <taxon>Moraxellaceae</taxon>
        <taxon>Paraperlucidibaca</taxon>
    </lineage>
</organism>
<evidence type="ECO:0000313" key="3">
    <source>
        <dbReference type="Proteomes" id="UP000256774"/>
    </source>
</evidence>
<name>A0A3E0H3S0_9GAMM</name>
<accession>A0A3E0H3S0</accession>
<dbReference type="AlphaFoldDB" id="A0A3E0H3S0"/>
<feature type="domain" description="NAD(P)-binding" evidence="1">
    <location>
        <begin position="8"/>
        <end position="133"/>
    </location>
</feature>
<proteinExistence type="predicted"/>
<comment type="caution">
    <text evidence="2">The sequence shown here is derived from an EMBL/GenBank/DDBJ whole genome shotgun (WGS) entry which is preliminary data.</text>
</comment>
<dbReference type="Pfam" id="PF13460">
    <property type="entry name" value="NAD_binding_10"/>
    <property type="match status" value="1"/>
</dbReference>
<dbReference type="InterPro" id="IPR036291">
    <property type="entry name" value="NAD(P)-bd_dom_sf"/>
</dbReference>
<sequence length="220" mass="23469">MTRILLAGASGFIGASLLQQLTQASSKPALMSISRRPLALKKQSRVLEHVTEFSALEGWMTKWQADVAVCCLGTTIKTAGSQAAFRAVDFDAVLAFARLAKRIGVQHFMVVSAVGADQHARSFYSRVKGEMEAAVEALGFAHLSIIQPSLLLGAREENRLGERIGQLLSAPIAPAFIGPLAKYRPVHGELVASAMAALALAPIPAPGIRRVHYNDMVALA</sequence>
<dbReference type="RefSeq" id="WP_116208873.1">
    <property type="nucleotide sequence ID" value="NZ_QUNR01000004.1"/>
</dbReference>
<evidence type="ECO:0000259" key="1">
    <source>
        <dbReference type="Pfam" id="PF13460"/>
    </source>
</evidence>
<dbReference type="Gene3D" id="3.40.50.720">
    <property type="entry name" value="NAD(P)-binding Rossmann-like Domain"/>
    <property type="match status" value="1"/>
</dbReference>
<dbReference type="InterPro" id="IPR016040">
    <property type="entry name" value="NAD(P)-bd_dom"/>
</dbReference>
<dbReference type="PANTHER" id="PTHR14097">
    <property type="entry name" value="OXIDOREDUCTASE HTATIP2"/>
    <property type="match status" value="1"/>
</dbReference>